<evidence type="ECO:0000313" key="2">
    <source>
        <dbReference type="Proteomes" id="UP001054837"/>
    </source>
</evidence>
<organism evidence="1 2">
    <name type="scientific">Caerostris darwini</name>
    <dbReference type="NCBI Taxonomy" id="1538125"/>
    <lineage>
        <taxon>Eukaryota</taxon>
        <taxon>Metazoa</taxon>
        <taxon>Ecdysozoa</taxon>
        <taxon>Arthropoda</taxon>
        <taxon>Chelicerata</taxon>
        <taxon>Arachnida</taxon>
        <taxon>Araneae</taxon>
        <taxon>Araneomorphae</taxon>
        <taxon>Entelegynae</taxon>
        <taxon>Araneoidea</taxon>
        <taxon>Araneidae</taxon>
        <taxon>Caerostris</taxon>
    </lineage>
</organism>
<proteinExistence type="predicted"/>
<dbReference type="AlphaFoldDB" id="A0AAV4WPP2"/>
<comment type="caution">
    <text evidence="1">The sequence shown here is derived from an EMBL/GenBank/DDBJ whole genome shotgun (WGS) entry which is preliminary data.</text>
</comment>
<keyword evidence="2" id="KW-1185">Reference proteome</keyword>
<sequence length="91" mass="10136">MKPSNSVGGPDQDALIALPASIISRRYKQLPQIETNLNCTHAVLPPIHTQTIPCHGVRCLYARPPRSRNTRALCGRQDKLFLNPFPATEFD</sequence>
<protein>
    <submittedName>
        <fullName evidence="1">Uncharacterized protein</fullName>
    </submittedName>
</protein>
<dbReference type="Proteomes" id="UP001054837">
    <property type="component" value="Unassembled WGS sequence"/>
</dbReference>
<accession>A0AAV4WPP2</accession>
<reference evidence="1 2" key="1">
    <citation type="submission" date="2021-06" db="EMBL/GenBank/DDBJ databases">
        <title>Caerostris darwini draft genome.</title>
        <authorList>
            <person name="Kono N."/>
            <person name="Arakawa K."/>
        </authorList>
    </citation>
    <scope>NUCLEOTIDE SEQUENCE [LARGE SCALE GENOMIC DNA]</scope>
</reference>
<name>A0AAV4WPP2_9ARAC</name>
<gene>
    <name evidence="1" type="ORF">CDAR_278881</name>
</gene>
<dbReference type="EMBL" id="BPLQ01014930">
    <property type="protein sequence ID" value="GIY84461.1"/>
    <property type="molecule type" value="Genomic_DNA"/>
</dbReference>
<evidence type="ECO:0000313" key="1">
    <source>
        <dbReference type="EMBL" id="GIY84461.1"/>
    </source>
</evidence>